<organism evidence="10 11">
    <name type="scientific">Aquicella lusitana</name>
    <dbReference type="NCBI Taxonomy" id="254246"/>
    <lineage>
        <taxon>Bacteria</taxon>
        <taxon>Pseudomonadati</taxon>
        <taxon>Pseudomonadota</taxon>
        <taxon>Gammaproteobacteria</taxon>
        <taxon>Legionellales</taxon>
        <taxon>Coxiellaceae</taxon>
        <taxon>Aquicella</taxon>
    </lineage>
</organism>
<dbReference type="GO" id="GO:0016763">
    <property type="term" value="F:pentosyltransferase activity"/>
    <property type="evidence" value="ECO:0007669"/>
    <property type="project" value="TreeGrafter"/>
</dbReference>
<keyword evidence="4 10" id="KW-0808">Transferase</keyword>
<accession>A0A370GSA3</accession>
<protein>
    <submittedName>
        <fullName evidence="10">4-amino-4-deoxy-L-arabinose transferase-like glycosyltransferase</fullName>
    </submittedName>
</protein>
<proteinExistence type="predicted"/>
<dbReference type="Pfam" id="PF13231">
    <property type="entry name" value="PMT_2"/>
    <property type="match status" value="1"/>
</dbReference>
<sequence>MMKQSSMAEFLWGHRGRFSYLLIAALLLLFTLLGARELWTQEHRWADIVFGMFYRNDFLHPYLGKLRYYDKPLLSYWFIAAVAKLTGALTTWELRLPSALAGLLALWAVYRLGAKLRDRQLGLLAGWLLLTTFYFVFWARTSSADMLNLTGSVCAVAWYFEKRENAGFFAYFIFFTIVALTALCKGLVGMIVPSIAVLVDMCMQKSWKQHLRPPLFIALIPAMMIYLFPFWASSYFGGESYGQNGLYLVYRENILRYFQPFDHKGPIYTYFLYLPIYLLPWTLFFIPALFTLKSRWKTMSNSSRWIAWTLLLLFLFFTLSGSRRSYYILPIVPFAVLFTADWLLSDAANAVKRRLWSAGWIVTVFLLLFLTLDILQTGYYLVFGPDRFATALKEEAGKIKPWDSWRIVSLDAEAKLSFYLQLPPDYTAYGIKGDRKKQAAEALEKAWPIIKSKPENTIFITRKVYAPALQSILAGYRMVEVSYPFQATFLKEDDINAPVAFMPDNPLV</sequence>
<evidence type="ECO:0000313" key="11">
    <source>
        <dbReference type="Proteomes" id="UP000254720"/>
    </source>
</evidence>
<evidence type="ECO:0000256" key="6">
    <source>
        <dbReference type="ARBA" id="ARBA00022989"/>
    </source>
</evidence>
<dbReference type="PANTHER" id="PTHR33908:SF3">
    <property type="entry name" value="UNDECAPRENYL PHOSPHATE-ALPHA-4-AMINO-4-DEOXY-L-ARABINOSE ARABINOSYL TRANSFERASE"/>
    <property type="match status" value="1"/>
</dbReference>
<dbReference type="EMBL" id="QQAX01000008">
    <property type="protein sequence ID" value="RDI44813.1"/>
    <property type="molecule type" value="Genomic_DNA"/>
</dbReference>
<evidence type="ECO:0000256" key="2">
    <source>
        <dbReference type="ARBA" id="ARBA00022475"/>
    </source>
</evidence>
<feature type="transmembrane region" description="Helical" evidence="8">
    <location>
        <begin position="211"/>
        <end position="232"/>
    </location>
</feature>
<keyword evidence="11" id="KW-1185">Reference proteome</keyword>
<feature type="transmembrane region" description="Helical" evidence="8">
    <location>
        <begin position="121"/>
        <end position="139"/>
    </location>
</feature>
<feature type="transmembrane region" description="Helical" evidence="8">
    <location>
        <begin position="76"/>
        <end position="109"/>
    </location>
</feature>
<name>A0A370GSA3_9COXI</name>
<evidence type="ECO:0000313" key="10">
    <source>
        <dbReference type="EMBL" id="RDI44813.1"/>
    </source>
</evidence>
<dbReference type="PANTHER" id="PTHR33908">
    <property type="entry name" value="MANNOSYLTRANSFERASE YKCB-RELATED"/>
    <property type="match status" value="1"/>
</dbReference>
<dbReference type="InterPro" id="IPR050297">
    <property type="entry name" value="LipidA_mod_glycosyltrf_83"/>
</dbReference>
<dbReference type="OrthoDB" id="9775035at2"/>
<keyword evidence="5 8" id="KW-0812">Transmembrane</keyword>
<evidence type="ECO:0000256" key="3">
    <source>
        <dbReference type="ARBA" id="ARBA00022676"/>
    </source>
</evidence>
<comment type="subcellular location">
    <subcellularLocation>
        <location evidence="1">Cell membrane</location>
        <topology evidence="1">Multi-pass membrane protein</topology>
    </subcellularLocation>
</comment>
<comment type="caution">
    <text evidence="10">The sequence shown here is derived from an EMBL/GenBank/DDBJ whole genome shotgun (WGS) entry which is preliminary data.</text>
</comment>
<keyword evidence="2" id="KW-1003">Cell membrane</keyword>
<feature type="transmembrane region" description="Helical" evidence="8">
    <location>
        <begin position="267"/>
        <end position="290"/>
    </location>
</feature>
<feature type="transmembrane region" description="Helical" evidence="8">
    <location>
        <begin position="326"/>
        <end position="344"/>
    </location>
</feature>
<dbReference type="GO" id="GO:0010041">
    <property type="term" value="P:response to iron(III) ion"/>
    <property type="evidence" value="ECO:0007669"/>
    <property type="project" value="TreeGrafter"/>
</dbReference>
<feature type="transmembrane region" description="Helical" evidence="8">
    <location>
        <begin position="356"/>
        <end position="382"/>
    </location>
</feature>
<feature type="transmembrane region" description="Helical" evidence="8">
    <location>
        <begin position="168"/>
        <end position="199"/>
    </location>
</feature>
<dbReference type="GO" id="GO:0009103">
    <property type="term" value="P:lipopolysaccharide biosynthetic process"/>
    <property type="evidence" value="ECO:0007669"/>
    <property type="project" value="UniProtKB-ARBA"/>
</dbReference>
<dbReference type="AlphaFoldDB" id="A0A370GSA3"/>
<keyword evidence="3" id="KW-0328">Glycosyltransferase</keyword>
<feature type="domain" description="Glycosyltransferase RgtA/B/C/D-like" evidence="9">
    <location>
        <begin position="70"/>
        <end position="229"/>
    </location>
</feature>
<dbReference type="GO" id="GO:0005886">
    <property type="term" value="C:plasma membrane"/>
    <property type="evidence" value="ECO:0007669"/>
    <property type="project" value="UniProtKB-SubCell"/>
</dbReference>
<evidence type="ECO:0000256" key="4">
    <source>
        <dbReference type="ARBA" id="ARBA00022679"/>
    </source>
</evidence>
<dbReference type="Proteomes" id="UP000254720">
    <property type="component" value="Unassembled WGS sequence"/>
</dbReference>
<evidence type="ECO:0000256" key="8">
    <source>
        <dbReference type="SAM" id="Phobius"/>
    </source>
</evidence>
<evidence type="ECO:0000256" key="5">
    <source>
        <dbReference type="ARBA" id="ARBA00022692"/>
    </source>
</evidence>
<evidence type="ECO:0000259" key="9">
    <source>
        <dbReference type="Pfam" id="PF13231"/>
    </source>
</evidence>
<evidence type="ECO:0000256" key="7">
    <source>
        <dbReference type="ARBA" id="ARBA00023136"/>
    </source>
</evidence>
<reference evidence="10 11" key="1">
    <citation type="submission" date="2018-07" db="EMBL/GenBank/DDBJ databases">
        <title>Genomic Encyclopedia of Type Strains, Phase IV (KMG-IV): sequencing the most valuable type-strain genomes for metagenomic binning, comparative biology and taxonomic classification.</title>
        <authorList>
            <person name="Goeker M."/>
        </authorList>
    </citation>
    <scope>NUCLEOTIDE SEQUENCE [LARGE SCALE GENOMIC DNA]</scope>
    <source>
        <strain evidence="10 11">DSM 16500</strain>
    </source>
</reference>
<dbReference type="InterPro" id="IPR038731">
    <property type="entry name" value="RgtA/B/C-like"/>
</dbReference>
<feature type="transmembrane region" description="Helical" evidence="8">
    <location>
        <begin position="302"/>
        <end position="320"/>
    </location>
</feature>
<evidence type="ECO:0000256" key="1">
    <source>
        <dbReference type="ARBA" id="ARBA00004651"/>
    </source>
</evidence>
<dbReference type="RefSeq" id="WP_114834158.1">
    <property type="nucleotide sequence ID" value="NZ_LR699114.1"/>
</dbReference>
<keyword evidence="7 8" id="KW-0472">Membrane</keyword>
<gene>
    <name evidence="10" type="ORF">C8D86_10867</name>
</gene>
<keyword evidence="6 8" id="KW-1133">Transmembrane helix</keyword>